<dbReference type="InterPro" id="IPR002523">
    <property type="entry name" value="MgTranspt_CorA/ZnTranspt_ZntB"/>
</dbReference>
<dbReference type="GO" id="GO:0015087">
    <property type="term" value="F:cobalt ion transmembrane transporter activity"/>
    <property type="evidence" value="ECO:0007669"/>
    <property type="project" value="TreeGrafter"/>
</dbReference>
<dbReference type="InterPro" id="IPR045861">
    <property type="entry name" value="CorA_cytoplasmic_dom"/>
</dbReference>
<evidence type="ECO:0000256" key="2">
    <source>
        <dbReference type="ARBA" id="ARBA00009765"/>
    </source>
</evidence>
<dbReference type="SUPFAM" id="SSF143865">
    <property type="entry name" value="CorA soluble domain-like"/>
    <property type="match status" value="1"/>
</dbReference>
<evidence type="ECO:0000256" key="3">
    <source>
        <dbReference type="ARBA" id="ARBA00022448"/>
    </source>
</evidence>
<evidence type="ECO:0000256" key="1">
    <source>
        <dbReference type="ARBA" id="ARBA00004651"/>
    </source>
</evidence>
<accession>A0A2T0W1W8</accession>
<dbReference type="PANTHER" id="PTHR46494:SF3">
    <property type="entry name" value="ZINC TRANSPORT PROTEIN ZNTB"/>
    <property type="match status" value="1"/>
</dbReference>
<dbReference type="Pfam" id="PF01544">
    <property type="entry name" value="CorA"/>
    <property type="match status" value="1"/>
</dbReference>
<evidence type="ECO:0000313" key="13">
    <source>
        <dbReference type="EMBL" id="PRY78794.1"/>
    </source>
</evidence>
<keyword evidence="14" id="KW-1185">Reference proteome</keyword>
<keyword evidence="5" id="KW-0997">Cell inner membrane</keyword>
<dbReference type="PANTHER" id="PTHR46494">
    <property type="entry name" value="CORA FAMILY METAL ION TRANSPORTER (EUROFUNG)"/>
    <property type="match status" value="1"/>
</dbReference>
<dbReference type="EMBL" id="PVTP01000003">
    <property type="protein sequence ID" value="PRY78794.1"/>
    <property type="molecule type" value="Genomic_DNA"/>
</dbReference>
<comment type="caution">
    <text evidence="13">The sequence shown here is derived from an EMBL/GenBank/DDBJ whole genome shotgun (WGS) entry which is preliminary data.</text>
</comment>
<keyword evidence="6 12" id="KW-0812">Transmembrane</keyword>
<comment type="similarity">
    <text evidence="2">Belongs to the CorA metal ion transporter (MIT) (TC 1.A.35) family.</text>
</comment>
<keyword evidence="9" id="KW-0406">Ion transport</keyword>
<feature type="transmembrane region" description="Helical" evidence="12">
    <location>
        <begin position="262"/>
        <end position="284"/>
    </location>
</feature>
<keyword evidence="11" id="KW-0175">Coiled coil</keyword>
<keyword evidence="4" id="KW-1003">Cell membrane</keyword>
<sequence>MSTNPNPNALHAYDITRDGRATPATAISAQVPEDIAYRWLHFDLSDPGLASWCADALPPRAGRALLAAKTRPHMDDDEKGIVLTLRGINMNEGQDLSSMVSLRIWMTGNLVVSVRRLRVFAMDELGKSIASGDCPASSAHMISRITENLIDRIENVSVELEEQADAMEDTVYEGGATELPDLFDIQRTAIRLRRHIGPMKDTLSALAENHSGLMPDNLRNRMRDTANRAMRSVEEVEEVRDRLRALSAHIDMTHEARVARNGYTLSVVAAIFLPLGFITGLLGVNVGGVPGTDHPHAFAILCLIMVALGIGTYAILRWIKWF</sequence>
<proteinExistence type="inferred from homology"/>
<dbReference type="GO" id="GO:0050897">
    <property type="term" value="F:cobalt ion binding"/>
    <property type="evidence" value="ECO:0007669"/>
    <property type="project" value="TreeGrafter"/>
</dbReference>
<dbReference type="GO" id="GO:0005886">
    <property type="term" value="C:plasma membrane"/>
    <property type="evidence" value="ECO:0007669"/>
    <property type="project" value="UniProtKB-SubCell"/>
</dbReference>
<keyword evidence="7" id="KW-0862">Zinc</keyword>
<dbReference type="Gene3D" id="3.30.460.20">
    <property type="entry name" value="CorA soluble domain-like"/>
    <property type="match status" value="1"/>
</dbReference>
<feature type="transmembrane region" description="Helical" evidence="12">
    <location>
        <begin position="296"/>
        <end position="316"/>
    </location>
</feature>
<evidence type="ECO:0000256" key="8">
    <source>
        <dbReference type="ARBA" id="ARBA00022989"/>
    </source>
</evidence>
<organism evidence="13 14">
    <name type="scientific">Yoonia maritima</name>
    <dbReference type="NCBI Taxonomy" id="1435347"/>
    <lineage>
        <taxon>Bacteria</taxon>
        <taxon>Pseudomonadati</taxon>
        <taxon>Pseudomonadota</taxon>
        <taxon>Alphaproteobacteria</taxon>
        <taxon>Rhodobacterales</taxon>
        <taxon>Paracoccaceae</taxon>
        <taxon>Yoonia</taxon>
    </lineage>
</organism>
<dbReference type="RefSeq" id="WP_165793329.1">
    <property type="nucleotide sequence ID" value="NZ_PVTP01000003.1"/>
</dbReference>
<feature type="coiled-coil region" evidence="11">
    <location>
        <begin position="219"/>
        <end position="246"/>
    </location>
</feature>
<gene>
    <name evidence="13" type="ORF">CLV80_103119</name>
</gene>
<evidence type="ECO:0000256" key="10">
    <source>
        <dbReference type="ARBA" id="ARBA00023136"/>
    </source>
</evidence>
<evidence type="ECO:0000256" key="4">
    <source>
        <dbReference type="ARBA" id="ARBA00022475"/>
    </source>
</evidence>
<protein>
    <submittedName>
        <fullName evidence="13">Zinc transporter</fullName>
    </submittedName>
</protein>
<evidence type="ECO:0000256" key="11">
    <source>
        <dbReference type="SAM" id="Coils"/>
    </source>
</evidence>
<evidence type="ECO:0000256" key="7">
    <source>
        <dbReference type="ARBA" id="ARBA00022833"/>
    </source>
</evidence>
<evidence type="ECO:0000313" key="14">
    <source>
        <dbReference type="Proteomes" id="UP000238007"/>
    </source>
</evidence>
<keyword evidence="8 12" id="KW-1133">Transmembrane helix</keyword>
<dbReference type="InterPro" id="IPR045863">
    <property type="entry name" value="CorA_TM1_TM2"/>
</dbReference>
<name>A0A2T0W1W8_9RHOB</name>
<reference evidence="13 14" key="1">
    <citation type="submission" date="2018-03" db="EMBL/GenBank/DDBJ databases">
        <title>Genomic Encyclopedia of Archaeal and Bacterial Type Strains, Phase II (KMG-II): from individual species to whole genera.</title>
        <authorList>
            <person name="Goeker M."/>
        </authorList>
    </citation>
    <scope>NUCLEOTIDE SEQUENCE [LARGE SCALE GENOMIC DNA]</scope>
    <source>
        <strain evidence="13 14">DSM 101533</strain>
    </source>
</reference>
<evidence type="ECO:0000256" key="12">
    <source>
        <dbReference type="SAM" id="Phobius"/>
    </source>
</evidence>
<dbReference type="GO" id="GO:0015095">
    <property type="term" value="F:magnesium ion transmembrane transporter activity"/>
    <property type="evidence" value="ECO:0007669"/>
    <property type="project" value="TreeGrafter"/>
</dbReference>
<keyword evidence="3" id="KW-0813">Transport</keyword>
<dbReference type="Proteomes" id="UP000238007">
    <property type="component" value="Unassembled WGS sequence"/>
</dbReference>
<evidence type="ECO:0000256" key="6">
    <source>
        <dbReference type="ARBA" id="ARBA00022692"/>
    </source>
</evidence>
<keyword evidence="10 12" id="KW-0472">Membrane</keyword>
<evidence type="ECO:0000256" key="5">
    <source>
        <dbReference type="ARBA" id="ARBA00022519"/>
    </source>
</evidence>
<dbReference type="GO" id="GO:0000287">
    <property type="term" value="F:magnesium ion binding"/>
    <property type="evidence" value="ECO:0007669"/>
    <property type="project" value="TreeGrafter"/>
</dbReference>
<comment type="subcellular location">
    <subcellularLocation>
        <location evidence="1">Cell membrane</location>
        <topology evidence="1">Multi-pass membrane protein</topology>
    </subcellularLocation>
</comment>
<dbReference type="AlphaFoldDB" id="A0A2T0W1W8"/>
<evidence type="ECO:0000256" key="9">
    <source>
        <dbReference type="ARBA" id="ARBA00023065"/>
    </source>
</evidence>
<dbReference type="SUPFAM" id="SSF144083">
    <property type="entry name" value="Magnesium transport protein CorA, transmembrane region"/>
    <property type="match status" value="1"/>
</dbReference>
<dbReference type="Gene3D" id="1.20.58.340">
    <property type="entry name" value="Magnesium transport protein CorA, transmembrane region"/>
    <property type="match status" value="2"/>
</dbReference>